<organism evidence="4 5">
    <name type="scientific">Actinoplanes auranticolor</name>
    <dbReference type="NCBI Taxonomy" id="47988"/>
    <lineage>
        <taxon>Bacteria</taxon>
        <taxon>Bacillati</taxon>
        <taxon>Actinomycetota</taxon>
        <taxon>Actinomycetes</taxon>
        <taxon>Micromonosporales</taxon>
        <taxon>Micromonosporaceae</taxon>
        <taxon>Actinoplanes</taxon>
    </lineage>
</organism>
<evidence type="ECO:0000313" key="5">
    <source>
        <dbReference type="Proteomes" id="UP000681340"/>
    </source>
</evidence>
<feature type="domain" description="YdbS-like PH" evidence="3">
    <location>
        <begin position="127"/>
        <end position="205"/>
    </location>
</feature>
<name>A0A919SPF2_9ACTN</name>
<evidence type="ECO:0000256" key="2">
    <source>
        <dbReference type="SAM" id="Phobius"/>
    </source>
</evidence>
<feature type="transmembrane region" description="Helical" evidence="2">
    <location>
        <begin position="242"/>
        <end position="264"/>
    </location>
</feature>
<feature type="domain" description="YdbS-like PH" evidence="3">
    <location>
        <begin position="413"/>
        <end position="482"/>
    </location>
</feature>
<dbReference type="PANTHER" id="PTHR34473:SF2">
    <property type="entry name" value="UPF0699 TRANSMEMBRANE PROTEIN YDBT"/>
    <property type="match status" value="1"/>
</dbReference>
<dbReference type="Proteomes" id="UP000681340">
    <property type="component" value="Unassembled WGS sequence"/>
</dbReference>
<protein>
    <submittedName>
        <fullName evidence="4">Membrane protein</fullName>
    </submittedName>
</protein>
<keyword evidence="2" id="KW-1133">Transmembrane helix</keyword>
<keyword evidence="5" id="KW-1185">Reference proteome</keyword>
<dbReference type="EMBL" id="BOQL01000063">
    <property type="protein sequence ID" value="GIM76560.1"/>
    <property type="molecule type" value="Genomic_DNA"/>
</dbReference>
<feature type="transmembrane region" description="Helical" evidence="2">
    <location>
        <begin position="270"/>
        <end position="289"/>
    </location>
</feature>
<evidence type="ECO:0000259" key="3">
    <source>
        <dbReference type="Pfam" id="PF03703"/>
    </source>
</evidence>
<keyword evidence="2" id="KW-0812">Transmembrane</keyword>
<sequence length="570" mass="60501">MTAAYSRPQPDPGPDGEPSMAAAPGDVGGPASASTPTAADGPLDSAAPSLVTGAATEAGSPPTADAVVAEPRRRLHPLSPLLSGAKSIAVIVAALSWQTLSQVGIERFALVVAVVAVGVVIFAVVGWLNTGYHVVGRELRIQDGLLWRRNRAIPLDRLQAVEMRRPLLAQLTGLAELRLEVVGGGKTEAPLAYLSVREAAALRQRLLALAGRTPGVVAAPGAAEPAPAAPERPLFRVSNRDLLISQLLTPQAFLLPVGVAFVVMQFVLEGSWTFVGIASTMTAMAGVLLQPIRRVLQDWDFRLARDPDGRLAVRYGLLETRSQIVPLNRVQSIGVTWPLLWRAKDWLHMRLDIAGYAGPQSNDDKRSDRLLPVGVFPAARQLVWEVLPGVDLAALPTLPPPDRARWLHPFALRSFGTGLTPEVFVARSGLLTKELTVVPYARLQSVRVVQGPVQRWLRLATVYADTAGGRSGVAQDRDVAEAWWIAEQLSIRARRAREATSQLPDAQQQVPAPAVQSPMPADGPAPGPAFADGPAPGPAFADGPTAGPGPASADGSVPGDDAYWRRPPQP</sequence>
<dbReference type="InterPro" id="IPR005182">
    <property type="entry name" value="YdbS-like_PH"/>
</dbReference>
<feature type="region of interest" description="Disordered" evidence="1">
    <location>
        <begin position="496"/>
        <end position="570"/>
    </location>
</feature>
<comment type="caution">
    <text evidence="4">The sequence shown here is derived from an EMBL/GenBank/DDBJ whole genome shotgun (WGS) entry which is preliminary data.</text>
</comment>
<accession>A0A919SPF2</accession>
<evidence type="ECO:0000313" key="4">
    <source>
        <dbReference type="EMBL" id="GIM76560.1"/>
    </source>
</evidence>
<dbReference type="AlphaFoldDB" id="A0A919SPF2"/>
<proteinExistence type="predicted"/>
<evidence type="ECO:0000256" key="1">
    <source>
        <dbReference type="SAM" id="MobiDB-lite"/>
    </source>
</evidence>
<feature type="region of interest" description="Disordered" evidence="1">
    <location>
        <begin position="1"/>
        <end position="48"/>
    </location>
</feature>
<feature type="domain" description="YdbS-like PH" evidence="3">
    <location>
        <begin position="308"/>
        <end position="358"/>
    </location>
</feature>
<feature type="transmembrane region" description="Helical" evidence="2">
    <location>
        <begin position="78"/>
        <end position="97"/>
    </location>
</feature>
<dbReference type="PANTHER" id="PTHR34473">
    <property type="entry name" value="UPF0699 TRANSMEMBRANE PROTEIN YDBS"/>
    <property type="match status" value="1"/>
</dbReference>
<feature type="compositionally biased region" description="Low complexity" evidence="1">
    <location>
        <begin position="528"/>
        <end position="559"/>
    </location>
</feature>
<dbReference type="Pfam" id="PF03703">
    <property type="entry name" value="bPH_2"/>
    <property type="match status" value="3"/>
</dbReference>
<keyword evidence="2" id="KW-0472">Membrane</keyword>
<reference evidence="4" key="1">
    <citation type="submission" date="2021-03" db="EMBL/GenBank/DDBJ databases">
        <title>Whole genome shotgun sequence of Actinoplanes auranticolor NBRC 12245.</title>
        <authorList>
            <person name="Komaki H."/>
            <person name="Tamura T."/>
        </authorList>
    </citation>
    <scope>NUCLEOTIDE SEQUENCE</scope>
    <source>
        <strain evidence="4">NBRC 12245</strain>
    </source>
</reference>
<gene>
    <name evidence="4" type="ORF">Aau02nite_71420</name>
</gene>
<feature type="compositionally biased region" description="Low complexity" evidence="1">
    <location>
        <begin position="506"/>
        <end position="520"/>
    </location>
</feature>
<feature type="transmembrane region" description="Helical" evidence="2">
    <location>
        <begin position="109"/>
        <end position="130"/>
    </location>
</feature>